<evidence type="ECO:0000256" key="1">
    <source>
        <dbReference type="ARBA" id="ARBA00000707"/>
    </source>
</evidence>
<dbReference type="Proteomes" id="UP000189580">
    <property type="component" value="Chromosome a"/>
</dbReference>
<dbReference type="InterPro" id="IPR024729">
    <property type="entry name" value="USP7_ICP0-binding_dom"/>
</dbReference>
<dbReference type="Pfam" id="PF00443">
    <property type="entry name" value="UCH"/>
    <property type="match status" value="1"/>
</dbReference>
<dbReference type="PROSITE" id="PS00972">
    <property type="entry name" value="USP_1"/>
    <property type="match status" value="1"/>
</dbReference>
<dbReference type="GeneID" id="30033484"/>
<feature type="region of interest" description="Disordered" evidence="10">
    <location>
        <begin position="70"/>
        <end position="95"/>
    </location>
</feature>
<keyword evidence="7" id="KW-0378">Hydrolase</keyword>
<sequence>MKARIFPPIDEEIEADFSNTWEIENWKGLPTRINGPSFESNGFSFRILLFPEGNRADAASVYLEAAPADHSKAKQQAESQVQQPIDGDDQSPTQAEVQANAVGNGAVVDVTGINSVDQDVDVDVVSTQDDGTTDTQDQEEEDWAVCAQFGLVMWNPEHPEVFHSMFAQHRFSPEEGDWGFTKFYELRRLLVAQDKNTHPLIENNKVNITAYVRIIKDPTGVLWHNFYRYNSKKETGFVGLKNQGATCYLNSLLQSLYFTKVFRRSVYKIPTQQDQPNSVPSALQRMFYLLSTSEAPVGTLQLTKSFGWDSADAFTQHDVQELNRVLMDKLEGKMKGTEVEGALNNIFVAQMKSYVKCINVDFESSRIEDYWDIQLNVKGMKDLEASFRDYIQTELLAGENQYQATGYGLQDATKGVVFQSFPPVLHLQLKRYEYDFNRDMEVKINDRYEFPAEVDLSPYLEEGSDMSEPWIYTLHGVLVHSGDLNAGHYYALLKPSKDGSWYKFDDDRVTKATMKEVLEENFGGEAAPPQQPPGISVPQRTRLNYKRHSSAYMLVYLRKSRLDEILPGNEDDIPNHIPERLEQEVAEENARRKEREEQHFYMNVRVMSNKQFVNYQGFDIASWDRYDSNNSDDDNGSRPLHYKVKKAQTIADFLNTLAQENGVSDISKLQLWLLVSRQNKTYRLDRAVLAEEYSNTMDQLRDQSLTSFNSGDLRLWLEFLPTPSPTLEMSLSEQQIQQQLQFATGISSPQGSDNQPMLLFLKHFDKKAQTLKGFGTLVVRPSDKVLTAIKYIINAMGWEQGTRLSVVEEIKPEMIDAVRVKATFNECEISDGDIICFERDGEPVAEGGYTTAVQFYDFLNNRALFSFRKRSSQLDELNNGTGNGNIVINGDDEANTPPTPEGSFELWLNRKDSYDQLAQKVAAYLNVDPNYLQFFSTQTNGMERAPVKRGSGALEQSLMLGYPSHLPVSVLYEVLDISLAELEKKKLINIIWLTDGLSQEHRHSFLVPKTNTYTIRNLLSELQQRVNIPKELLPRIKVWGALHSTMHDRYSDDSLVAAIEDNVQIYAAVAPIEEYELNQTDSTNKRLIDVFHFQKDLVRSHSVPFTFVLKEGEPFSETKVRLQKTLGVYDKVFEKIKFAIVHPNVRLPEYLPSTAENAEQQALVDEANQATLFSLMQEGDALGLDHADKSSRRAYGQQAIFIKN</sequence>
<dbReference type="Pfam" id="PF14533">
    <property type="entry name" value="USP7_C2"/>
    <property type="match status" value="1"/>
</dbReference>
<keyword evidence="9" id="KW-0539">Nucleus</keyword>
<dbReference type="EC" id="3.4.19.12" evidence="4"/>
<evidence type="ECO:0000256" key="2">
    <source>
        <dbReference type="ARBA" id="ARBA00004123"/>
    </source>
</evidence>
<dbReference type="GO" id="GO:0004175">
    <property type="term" value="F:endopeptidase activity"/>
    <property type="evidence" value="ECO:0007669"/>
    <property type="project" value="UniProtKB-ARBA"/>
</dbReference>
<evidence type="ECO:0000256" key="4">
    <source>
        <dbReference type="ARBA" id="ARBA00012759"/>
    </source>
</evidence>
<proteinExistence type="inferred from homology"/>
<feature type="domain" description="MATH" evidence="11">
    <location>
        <begin position="16"/>
        <end position="212"/>
    </location>
</feature>
<dbReference type="OrthoDB" id="289038at2759"/>
<evidence type="ECO:0000256" key="6">
    <source>
        <dbReference type="ARBA" id="ARBA00022786"/>
    </source>
</evidence>
<dbReference type="InterPro" id="IPR002083">
    <property type="entry name" value="MATH/TRAF_dom"/>
</dbReference>
<dbReference type="SUPFAM" id="SSF54001">
    <property type="entry name" value="Cysteine proteinases"/>
    <property type="match status" value="1"/>
</dbReference>
<evidence type="ECO:0000256" key="5">
    <source>
        <dbReference type="ARBA" id="ARBA00022670"/>
    </source>
</evidence>
<dbReference type="GO" id="GO:0031647">
    <property type="term" value="P:regulation of protein stability"/>
    <property type="evidence" value="ECO:0007669"/>
    <property type="project" value="TreeGrafter"/>
</dbReference>
<dbReference type="AlphaFoldDB" id="A0A167DWA4"/>
<evidence type="ECO:0000313" key="14">
    <source>
        <dbReference type="Proteomes" id="UP000189580"/>
    </source>
</evidence>
<keyword evidence="5" id="KW-0645">Protease</keyword>
<dbReference type="GO" id="GO:0016579">
    <property type="term" value="P:protein deubiquitination"/>
    <property type="evidence" value="ECO:0007669"/>
    <property type="project" value="InterPro"/>
</dbReference>
<dbReference type="Gene3D" id="3.10.20.90">
    <property type="entry name" value="Phosphatidylinositol 3-kinase Catalytic Subunit, Chain A, domain 1"/>
    <property type="match status" value="2"/>
</dbReference>
<dbReference type="PROSITE" id="PS50235">
    <property type="entry name" value="USP_3"/>
    <property type="match status" value="1"/>
</dbReference>
<dbReference type="InterPro" id="IPR001394">
    <property type="entry name" value="Peptidase_C19_UCH"/>
</dbReference>
<dbReference type="GO" id="GO:0006508">
    <property type="term" value="P:proteolysis"/>
    <property type="evidence" value="ECO:0007669"/>
    <property type="project" value="UniProtKB-KW"/>
</dbReference>
<protein>
    <recommendedName>
        <fullName evidence="4">ubiquitinyl hydrolase 1</fullName>
        <ecNumber evidence="4">3.4.19.12</ecNumber>
    </recommendedName>
</protein>
<keyword evidence="6" id="KW-0833">Ubl conjugation pathway</keyword>
<reference evidence="13 14" key="1">
    <citation type="submission" date="2016-02" db="EMBL/GenBank/DDBJ databases">
        <title>Complete genome sequence and transcriptome regulation of the pentose utilising yeast Sugiyamaella lignohabitans.</title>
        <authorList>
            <person name="Bellasio M."/>
            <person name="Peymann A."/>
            <person name="Valli M."/>
            <person name="Sipitzky M."/>
            <person name="Graf A."/>
            <person name="Sauer M."/>
            <person name="Marx H."/>
            <person name="Mattanovich D."/>
        </authorList>
    </citation>
    <scope>NUCLEOTIDE SEQUENCE [LARGE SCALE GENOMIC DNA]</scope>
    <source>
        <strain evidence="13 14">CBS 10342</strain>
    </source>
</reference>
<evidence type="ECO:0000259" key="11">
    <source>
        <dbReference type="PROSITE" id="PS50144"/>
    </source>
</evidence>
<dbReference type="FunFam" id="3.90.70.10:FF:000005">
    <property type="entry name" value="Ubiquitin carboxyl-terminal hydrolase 7"/>
    <property type="match status" value="1"/>
</dbReference>
<name>A0A167DWA4_9ASCO</name>
<dbReference type="InterPro" id="IPR018200">
    <property type="entry name" value="USP_CS"/>
</dbReference>
<evidence type="ECO:0000256" key="9">
    <source>
        <dbReference type="ARBA" id="ARBA00023242"/>
    </source>
</evidence>
<dbReference type="Pfam" id="PF12436">
    <property type="entry name" value="USP7_ICP0_bdg"/>
    <property type="match status" value="1"/>
</dbReference>
<dbReference type="InterPro" id="IPR050164">
    <property type="entry name" value="Peptidase_C19"/>
</dbReference>
<dbReference type="GO" id="GO:0140492">
    <property type="term" value="F:metal-dependent deubiquitinase activity"/>
    <property type="evidence" value="ECO:0007669"/>
    <property type="project" value="UniProtKB-ARBA"/>
</dbReference>
<dbReference type="Gene3D" id="2.60.210.10">
    <property type="entry name" value="Apoptosis, Tumor Necrosis Factor Receptor Associated Protein 2, Chain A"/>
    <property type="match status" value="1"/>
</dbReference>
<organism evidence="13 14">
    <name type="scientific">Sugiyamaella lignohabitans</name>
    <dbReference type="NCBI Taxonomy" id="796027"/>
    <lineage>
        <taxon>Eukaryota</taxon>
        <taxon>Fungi</taxon>
        <taxon>Dikarya</taxon>
        <taxon>Ascomycota</taxon>
        <taxon>Saccharomycotina</taxon>
        <taxon>Dipodascomycetes</taxon>
        <taxon>Dipodascales</taxon>
        <taxon>Trichomonascaceae</taxon>
        <taxon>Sugiyamaella</taxon>
    </lineage>
</organism>
<keyword evidence="8" id="KW-0788">Thiol protease</keyword>
<dbReference type="Gene3D" id="3.90.70.10">
    <property type="entry name" value="Cysteine proteinases"/>
    <property type="match status" value="1"/>
</dbReference>
<comment type="similarity">
    <text evidence="3">Belongs to the peptidase C19 family.</text>
</comment>
<dbReference type="PROSITE" id="PS00973">
    <property type="entry name" value="USP_2"/>
    <property type="match status" value="1"/>
</dbReference>
<dbReference type="InterPro" id="IPR028889">
    <property type="entry name" value="USP"/>
</dbReference>
<dbReference type="KEGG" id="slb:AWJ20_1658"/>
<dbReference type="SUPFAM" id="SSF49599">
    <property type="entry name" value="TRAF domain-like"/>
    <property type="match status" value="1"/>
</dbReference>
<dbReference type="CDD" id="cd02659">
    <property type="entry name" value="peptidase_C19C"/>
    <property type="match status" value="1"/>
</dbReference>
<feature type="domain" description="USP" evidence="12">
    <location>
        <begin position="238"/>
        <end position="559"/>
    </location>
</feature>
<accession>A0A167DWA4</accession>
<dbReference type="PANTHER" id="PTHR24006">
    <property type="entry name" value="UBIQUITIN CARBOXYL-TERMINAL HYDROLASE"/>
    <property type="match status" value="1"/>
</dbReference>
<evidence type="ECO:0000256" key="8">
    <source>
        <dbReference type="ARBA" id="ARBA00022807"/>
    </source>
</evidence>
<evidence type="ECO:0000259" key="12">
    <source>
        <dbReference type="PROSITE" id="PS50235"/>
    </source>
</evidence>
<dbReference type="PROSITE" id="PS50144">
    <property type="entry name" value="MATH"/>
    <property type="match status" value="1"/>
</dbReference>
<dbReference type="PANTHER" id="PTHR24006:SF644">
    <property type="entry name" value="UBIQUITIN CARBOXYL-TERMINAL HYDROLASE 7"/>
    <property type="match status" value="1"/>
</dbReference>
<dbReference type="InterPro" id="IPR038765">
    <property type="entry name" value="Papain-like_cys_pep_sf"/>
</dbReference>
<dbReference type="EMBL" id="CP014501">
    <property type="protein sequence ID" value="ANB13370.1"/>
    <property type="molecule type" value="Genomic_DNA"/>
</dbReference>
<dbReference type="GO" id="GO:0004843">
    <property type="term" value="F:cysteine-type deubiquitinase activity"/>
    <property type="evidence" value="ECO:0007669"/>
    <property type="project" value="UniProtKB-EC"/>
</dbReference>
<dbReference type="GO" id="GO:0005634">
    <property type="term" value="C:nucleus"/>
    <property type="evidence" value="ECO:0007669"/>
    <property type="project" value="UniProtKB-SubCell"/>
</dbReference>
<comment type="catalytic activity">
    <reaction evidence="1">
        <text>Thiol-dependent hydrolysis of ester, thioester, amide, peptide and isopeptide bonds formed by the C-terminal Gly of ubiquitin (a 76-residue protein attached to proteins as an intracellular targeting signal).</text>
        <dbReference type="EC" id="3.4.19.12"/>
    </reaction>
</comment>
<dbReference type="InterPro" id="IPR029346">
    <property type="entry name" value="USP_C"/>
</dbReference>
<comment type="subcellular location">
    <subcellularLocation>
        <location evidence="2">Nucleus</location>
    </subcellularLocation>
</comment>
<evidence type="ECO:0000256" key="10">
    <source>
        <dbReference type="SAM" id="MobiDB-lite"/>
    </source>
</evidence>
<feature type="compositionally biased region" description="Polar residues" evidence="10">
    <location>
        <begin position="74"/>
        <end position="83"/>
    </location>
</feature>
<dbReference type="InterPro" id="IPR008974">
    <property type="entry name" value="TRAF-like"/>
</dbReference>
<evidence type="ECO:0000256" key="3">
    <source>
        <dbReference type="ARBA" id="ARBA00009085"/>
    </source>
</evidence>
<keyword evidence="14" id="KW-1185">Reference proteome</keyword>
<dbReference type="RefSeq" id="XP_018735847.1">
    <property type="nucleotide sequence ID" value="XM_018878555.1"/>
</dbReference>
<gene>
    <name evidence="13" type="primary">UBP15</name>
    <name evidence="13" type="ORF">AWJ20_1658</name>
</gene>
<evidence type="ECO:0000313" key="13">
    <source>
        <dbReference type="EMBL" id="ANB13370.1"/>
    </source>
</evidence>
<dbReference type="GO" id="GO:0005829">
    <property type="term" value="C:cytosol"/>
    <property type="evidence" value="ECO:0007669"/>
    <property type="project" value="TreeGrafter"/>
</dbReference>
<evidence type="ECO:0000256" key="7">
    <source>
        <dbReference type="ARBA" id="ARBA00022801"/>
    </source>
</evidence>